<evidence type="ECO:0000256" key="1">
    <source>
        <dbReference type="ARBA" id="ARBA00004141"/>
    </source>
</evidence>
<evidence type="ECO:0000256" key="5">
    <source>
        <dbReference type="SAM" id="MobiDB-lite"/>
    </source>
</evidence>
<feature type="transmembrane region" description="Helical" evidence="6">
    <location>
        <begin position="119"/>
        <end position="146"/>
    </location>
</feature>
<dbReference type="PANTHER" id="PTHR23112:SF0">
    <property type="entry name" value="TRANSMEMBRANE PROTEIN 116"/>
    <property type="match status" value="1"/>
</dbReference>
<dbReference type="GO" id="GO:0005886">
    <property type="term" value="C:plasma membrane"/>
    <property type="evidence" value="ECO:0007669"/>
    <property type="project" value="TreeGrafter"/>
</dbReference>
<comment type="subcellular location">
    <subcellularLocation>
        <location evidence="1">Membrane</location>
        <topology evidence="1">Multi-pass membrane protein</topology>
    </subcellularLocation>
</comment>
<dbReference type="GeneID" id="28970593"/>
<evidence type="ECO:0000256" key="4">
    <source>
        <dbReference type="ARBA" id="ARBA00023136"/>
    </source>
</evidence>
<feature type="region of interest" description="Disordered" evidence="5">
    <location>
        <begin position="635"/>
        <end position="679"/>
    </location>
</feature>
<reference evidence="7" key="1">
    <citation type="submission" date="2013-07" db="EMBL/GenBank/DDBJ databases">
        <title>The Genome Sequence of Cryptococcus dejecticola CBS10117.</title>
        <authorList>
            <consortium name="The Broad Institute Genome Sequencing Platform"/>
            <person name="Cuomo C."/>
            <person name="Litvintseva A."/>
            <person name="Chen Y."/>
            <person name="Heitman J."/>
            <person name="Sun S."/>
            <person name="Springer D."/>
            <person name="Dromer F."/>
            <person name="Young S.K."/>
            <person name="Zeng Q."/>
            <person name="Gargeya S."/>
            <person name="Fitzgerald M."/>
            <person name="Abouelleil A."/>
            <person name="Alvarado L."/>
            <person name="Berlin A.M."/>
            <person name="Chapman S.B."/>
            <person name="Dewar J."/>
            <person name="Goldberg J."/>
            <person name="Griggs A."/>
            <person name="Gujja S."/>
            <person name="Hansen M."/>
            <person name="Howarth C."/>
            <person name="Imamovic A."/>
            <person name="Larimer J."/>
            <person name="McCowan C."/>
            <person name="Murphy C."/>
            <person name="Pearson M."/>
            <person name="Priest M."/>
            <person name="Roberts A."/>
            <person name="Saif S."/>
            <person name="Shea T."/>
            <person name="Sykes S."/>
            <person name="Wortman J."/>
            <person name="Nusbaum C."/>
            <person name="Birren B."/>
        </authorList>
    </citation>
    <scope>NUCLEOTIDE SEQUENCE [LARGE SCALE GENOMIC DNA]</scope>
    <source>
        <strain evidence="7">CBS 10117</strain>
    </source>
</reference>
<keyword evidence="3 6" id="KW-1133">Transmembrane helix</keyword>
<feature type="compositionally biased region" description="Basic and acidic residues" evidence="5">
    <location>
        <begin position="655"/>
        <end position="679"/>
    </location>
</feature>
<dbReference type="PANTHER" id="PTHR23112">
    <property type="entry name" value="G PROTEIN-COUPLED RECEPTOR 157-RELATED"/>
    <property type="match status" value="1"/>
</dbReference>
<evidence type="ECO:0000313" key="9">
    <source>
        <dbReference type="Proteomes" id="UP000078595"/>
    </source>
</evidence>
<feature type="region of interest" description="Disordered" evidence="5">
    <location>
        <begin position="447"/>
        <end position="521"/>
    </location>
</feature>
<proteinExistence type="predicted"/>
<dbReference type="RefSeq" id="XP_018261171.1">
    <property type="nucleotide sequence ID" value="XM_018410168.1"/>
</dbReference>
<evidence type="ECO:0000256" key="6">
    <source>
        <dbReference type="SAM" id="Phobius"/>
    </source>
</evidence>
<evidence type="ECO:0000313" key="8">
    <source>
        <dbReference type="EMBL" id="WWC64875.1"/>
    </source>
</evidence>
<dbReference type="Proteomes" id="UP000078595">
    <property type="component" value="Chromosome 9"/>
</dbReference>
<feature type="compositionally biased region" description="Polar residues" evidence="5">
    <location>
        <begin position="450"/>
        <end position="467"/>
    </location>
</feature>
<dbReference type="GO" id="GO:0004930">
    <property type="term" value="F:G protein-coupled receptor activity"/>
    <property type="evidence" value="ECO:0007669"/>
    <property type="project" value="TreeGrafter"/>
</dbReference>
<evidence type="ECO:0000256" key="3">
    <source>
        <dbReference type="ARBA" id="ARBA00022989"/>
    </source>
</evidence>
<feature type="compositionally biased region" description="Low complexity" evidence="5">
    <location>
        <begin position="586"/>
        <end position="617"/>
    </location>
</feature>
<keyword evidence="2 6" id="KW-0812">Transmembrane</keyword>
<feature type="transmembrane region" description="Helical" evidence="6">
    <location>
        <begin position="406"/>
        <end position="430"/>
    </location>
</feature>
<keyword evidence="9" id="KW-1185">Reference proteome</keyword>
<organism evidence="7">
    <name type="scientific">Kwoniella dejecticola CBS 10117</name>
    <dbReference type="NCBI Taxonomy" id="1296121"/>
    <lineage>
        <taxon>Eukaryota</taxon>
        <taxon>Fungi</taxon>
        <taxon>Dikarya</taxon>
        <taxon>Basidiomycota</taxon>
        <taxon>Agaricomycotina</taxon>
        <taxon>Tremellomycetes</taxon>
        <taxon>Tremellales</taxon>
        <taxon>Cryptococcaceae</taxon>
        <taxon>Kwoniella</taxon>
    </lineage>
</organism>
<dbReference type="KEGG" id="kdj:28970593"/>
<name>A0A1A5ZZV1_9TREE</name>
<feature type="transmembrane region" description="Helical" evidence="6">
    <location>
        <begin position="158"/>
        <end position="176"/>
    </location>
</feature>
<dbReference type="OrthoDB" id="3251871at2759"/>
<reference evidence="8" key="2">
    <citation type="submission" date="2013-07" db="EMBL/GenBank/DDBJ databases">
        <authorList>
            <consortium name="The Broad Institute Genome Sequencing Platform"/>
            <person name="Cuomo C."/>
            <person name="Litvintseva A."/>
            <person name="Chen Y."/>
            <person name="Heitman J."/>
            <person name="Sun S."/>
            <person name="Springer D."/>
            <person name="Dromer F."/>
            <person name="Young S.K."/>
            <person name="Zeng Q."/>
            <person name="Gargeya S."/>
            <person name="Fitzgerald M."/>
            <person name="Abouelleil A."/>
            <person name="Alvarado L."/>
            <person name="Berlin A.M."/>
            <person name="Chapman S.B."/>
            <person name="Dewar J."/>
            <person name="Goldberg J."/>
            <person name="Griggs A."/>
            <person name="Gujja S."/>
            <person name="Hansen M."/>
            <person name="Howarth C."/>
            <person name="Imamovic A."/>
            <person name="Larimer J."/>
            <person name="McCowan C."/>
            <person name="Murphy C."/>
            <person name="Pearson M."/>
            <person name="Priest M."/>
            <person name="Roberts A."/>
            <person name="Saif S."/>
            <person name="Shea T."/>
            <person name="Sykes S."/>
            <person name="Wortman J."/>
            <person name="Nusbaum C."/>
            <person name="Birren B."/>
        </authorList>
    </citation>
    <scope>NUCLEOTIDE SEQUENCE</scope>
    <source>
        <strain evidence="8">CBS 10117</strain>
    </source>
</reference>
<feature type="transmembrane region" description="Helical" evidence="6">
    <location>
        <begin position="75"/>
        <end position="99"/>
    </location>
</feature>
<dbReference type="STRING" id="1296121.A0A1A5ZZV1"/>
<dbReference type="EMBL" id="KI894034">
    <property type="protein sequence ID" value="OBR83329.1"/>
    <property type="molecule type" value="Genomic_DNA"/>
</dbReference>
<accession>A0A1A5ZZV1</accession>
<reference evidence="8" key="3">
    <citation type="submission" date="2024-02" db="EMBL/GenBank/DDBJ databases">
        <title>Comparative genomics of Cryptococcus and Kwoniella reveals pathogenesis evolution and contrasting modes of karyotype evolution via chromosome fusion or intercentromeric recombination.</title>
        <authorList>
            <person name="Coelho M.A."/>
            <person name="David-Palma M."/>
            <person name="Shea T."/>
            <person name="Bowers K."/>
            <person name="McGinley-Smith S."/>
            <person name="Mohammad A.W."/>
            <person name="Gnirke A."/>
            <person name="Yurkov A.M."/>
            <person name="Nowrousian M."/>
            <person name="Sun S."/>
            <person name="Cuomo C.A."/>
            <person name="Heitman J."/>
        </authorList>
    </citation>
    <scope>NUCLEOTIDE SEQUENCE</scope>
    <source>
        <strain evidence="8">CBS 10117</strain>
    </source>
</reference>
<dbReference type="EMBL" id="CP144538">
    <property type="protein sequence ID" value="WWC64875.1"/>
    <property type="molecule type" value="Genomic_DNA"/>
</dbReference>
<protein>
    <submittedName>
        <fullName evidence="7">Uncharacterized protein</fullName>
    </submittedName>
</protein>
<gene>
    <name evidence="7" type="ORF">I303_06894</name>
    <name evidence="8" type="ORF">I303_107489</name>
</gene>
<evidence type="ECO:0000313" key="7">
    <source>
        <dbReference type="EMBL" id="OBR83329.1"/>
    </source>
</evidence>
<feature type="region of interest" description="Disordered" evidence="5">
    <location>
        <begin position="278"/>
        <end position="304"/>
    </location>
</feature>
<dbReference type="VEuPathDB" id="FungiDB:I303_06894"/>
<sequence length="694" mass="76412">MSDVSEWVDLASYVPKAIYMGGRSSHYGLTDAVVRNSGIAANVAAAFSLATTLGFLGTSIWVYSYPTCRHTLDRVSFRLLVVAMFWEFWYSFIFLMLYINDTIYLPGHTLGPHMCTTGVYFLVSAMSTVDLLVMFIALNLFLTINMGINPVKLYLERWYIGISLLLGFMIPLGSAIKQHFGWDYALGTCWINGYGRHQRLVYLLEGIYITPIITCTVSTICVAAVLVVLFRQGRATSKALFGGVGGKQQIHDNLIENENDVEDGSAIGTIDLDPLSTASGSDPLSSSNFTSTMSPDSNGTATTTMKEGINRRDGQSKGNRTGVPVPVLWKLKEEMNNFARGKGWHTTEELHSRQRQSYFHSLSDKFLSIAIKIAWYPITLLFINAILMIGDLVIAAQGGARSKKTVWLYCVYYFFYGGRGICIAGLAIIIDPSLVRGMKAAWRERRISRNTDSPLPTTTADPASTLSPLDDTPTYGRTPYPTIIDQSQTQTQTQTQTQMPLNSGPGQADAMMSTNTRSRVDSDGSFDFATALASIPKPPNAQARGRDRGRDSIPAPTPTAALPTVEVDESYLSQELDTTILDGPNADAAADAAQPQIPRTRTSTSSYSPSTTSNRPTTAKKASMLLDRFPAAATTYRPLHSGGGGGGGGRTKMRIAKDPRTLDPEQLRRKEEQRRREERVKEIKKRFEEVQKHL</sequence>
<evidence type="ECO:0000256" key="2">
    <source>
        <dbReference type="ARBA" id="ARBA00022692"/>
    </source>
</evidence>
<feature type="transmembrane region" description="Helical" evidence="6">
    <location>
        <begin position="373"/>
        <end position="394"/>
    </location>
</feature>
<feature type="transmembrane region" description="Helical" evidence="6">
    <location>
        <begin position="39"/>
        <end position="63"/>
    </location>
</feature>
<feature type="region of interest" description="Disordered" evidence="5">
    <location>
        <begin position="585"/>
        <end position="620"/>
    </location>
</feature>
<feature type="region of interest" description="Disordered" evidence="5">
    <location>
        <begin position="535"/>
        <end position="563"/>
    </location>
</feature>
<feature type="compositionally biased region" description="Gly residues" evidence="5">
    <location>
        <begin position="641"/>
        <end position="650"/>
    </location>
</feature>
<dbReference type="AlphaFoldDB" id="A0A1A5ZZV1"/>
<keyword evidence="4 6" id="KW-0472">Membrane</keyword>
<feature type="transmembrane region" description="Helical" evidence="6">
    <location>
        <begin position="207"/>
        <end position="230"/>
    </location>
</feature>
<dbReference type="GO" id="GO:0007189">
    <property type="term" value="P:adenylate cyclase-activating G protein-coupled receptor signaling pathway"/>
    <property type="evidence" value="ECO:0007669"/>
    <property type="project" value="TreeGrafter"/>
</dbReference>
<feature type="compositionally biased region" description="Low complexity" evidence="5">
    <location>
        <begin position="488"/>
        <end position="498"/>
    </location>
</feature>